<keyword evidence="1" id="KW-0175">Coiled coil</keyword>
<evidence type="ECO:0000313" key="2">
    <source>
        <dbReference type="EMBL" id="UVC54404.1"/>
    </source>
</evidence>
<evidence type="ECO:0000256" key="1">
    <source>
        <dbReference type="SAM" id="Coils"/>
    </source>
</evidence>
<gene>
    <name evidence="2" type="ORF">MACJ_003946</name>
</gene>
<proteinExistence type="predicted"/>
<sequence length="209" mass="24991">MSFQKKKINRKYQFDPISHSSLFHFVSDSVRSHVRSEREKMYKKYEWKRSKRRELFSLLSEVQKNFIPPQTSNENDARALSLNKQIAIKTEIKTSLESLQCLLDLALYKVTKKEEIYDENLKDIQKEELEDRKRIEELRDERRKKFLERIANESKAVIDSRTKRRMEMEVARKEIRDKESEEEALLFFPCDRKLAACGLIPPVYKNPAT</sequence>
<evidence type="ECO:0000313" key="3">
    <source>
        <dbReference type="Proteomes" id="UP000244803"/>
    </source>
</evidence>
<dbReference type="EMBL" id="CP056067">
    <property type="protein sequence ID" value="UVC54404.1"/>
    <property type="molecule type" value="Genomic_DNA"/>
</dbReference>
<dbReference type="Proteomes" id="UP000244803">
    <property type="component" value="Chromosome 4"/>
</dbReference>
<organism evidence="2 3">
    <name type="scientific">Theileria orientalis</name>
    <dbReference type="NCBI Taxonomy" id="68886"/>
    <lineage>
        <taxon>Eukaryota</taxon>
        <taxon>Sar</taxon>
        <taxon>Alveolata</taxon>
        <taxon>Apicomplexa</taxon>
        <taxon>Aconoidasida</taxon>
        <taxon>Piroplasmida</taxon>
        <taxon>Theileriidae</taxon>
        <taxon>Theileria</taxon>
    </lineage>
</organism>
<name>A0A976SKX8_THEOR</name>
<feature type="coiled-coil region" evidence="1">
    <location>
        <begin position="121"/>
        <end position="183"/>
    </location>
</feature>
<dbReference type="AlphaFoldDB" id="A0A976SKX8"/>
<reference evidence="2" key="1">
    <citation type="submission" date="2022-07" db="EMBL/GenBank/DDBJ databases">
        <title>Evaluation of T. orientalis genome assembly methods using nanopore sequencing and analysis of variation between genomes.</title>
        <authorList>
            <person name="Yam J."/>
            <person name="Micallef M.L."/>
            <person name="Liu M."/>
            <person name="Djordjevic S.P."/>
            <person name="Bogema D.R."/>
            <person name="Jenkins C."/>
        </authorList>
    </citation>
    <scope>NUCLEOTIDE SEQUENCE</scope>
    <source>
        <strain evidence="2">Fish Creek</strain>
    </source>
</reference>
<protein>
    <submittedName>
        <fullName evidence="2">Uncharacterized protein</fullName>
    </submittedName>
</protein>
<accession>A0A976SKX8</accession>